<dbReference type="InterPro" id="IPR036772">
    <property type="entry name" value="SRCR-like_dom_sf"/>
</dbReference>
<comment type="caution">
    <text evidence="4">The sequence shown here is derived from an EMBL/GenBank/DDBJ whole genome shotgun (WGS) entry which is preliminary data.</text>
</comment>
<dbReference type="PROSITE" id="PS51125">
    <property type="entry name" value="NHL"/>
    <property type="match status" value="2"/>
</dbReference>
<sequence length="539" mass="60851">MGLSLDAEGNNCVDDWGNDRILSFYLISEQKETVERYKKNSASYNRPKLTLCETWDSNAITFANRTFIGEQPTGIFINTNNTIFILDRKNSRIVVWQPGSMMPAINISSKSLTNSWTLFVNKEGDIHAGNSEFIIRKTFWYPIKPYTERAMKISGPCTGLFIDKNNYLYCSLMNSHRVDKINLNDETIMQSIVAAGTGCPGPLLNMLDHPHGIFVDMNIDLYVADTYNNRVQRFTADQFHGITVAGFGAQVHFILNRPTNIVLDADGYLFIVESQSHRIVRSIPNGFRCLVGCSSKSGTSSSQLHNPQVMAFDKIGNIYVTDTNNRRIQKFNVRVWSNGTYACYYYVKTIAANYSIITKGLSPLVVAVRYPNGSWFEGTVCDDGFSSNAALVACRSYNKAVTSANFSTMTWQPTADCKKNLKCNFNSSSDKCSAVGKKYEKSVTALRKSYYHLETSIIYESLNSSAHLSRWTIRKLTLKTKLSCERIKSKPKEGKMIPTNNIAQNDYSYSKKAGKNLVESINPKKAFEYPNLFRKVLDW</sequence>
<feature type="repeat" description="NHL" evidence="3">
    <location>
        <begin position="198"/>
        <end position="237"/>
    </location>
</feature>
<evidence type="ECO:0000256" key="2">
    <source>
        <dbReference type="ARBA" id="ARBA00023157"/>
    </source>
</evidence>
<reference evidence="4" key="1">
    <citation type="submission" date="2021-02" db="EMBL/GenBank/DDBJ databases">
        <authorList>
            <person name="Nowell W R."/>
        </authorList>
    </citation>
    <scope>NUCLEOTIDE SEQUENCE</scope>
</reference>
<accession>A0A816BF01</accession>
<dbReference type="PANTHER" id="PTHR24104">
    <property type="entry name" value="E3 UBIQUITIN-PROTEIN LIGASE NHLRC1-RELATED"/>
    <property type="match status" value="1"/>
</dbReference>
<dbReference type="CDD" id="cd05819">
    <property type="entry name" value="NHL"/>
    <property type="match status" value="1"/>
</dbReference>
<dbReference type="GO" id="GO:0016020">
    <property type="term" value="C:membrane"/>
    <property type="evidence" value="ECO:0007669"/>
    <property type="project" value="InterPro"/>
</dbReference>
<evidence type="ECO:0000313" key="4">
    <source>
        <dbReference type="EMBL" id="CAF1606848.1"/>
    </source>
</evidence>
<name>A0A816BF01_ADIRI</name>
<keyword evidence="2" id="KW-1015">Disulfide bond</keyword>
<gene>
    <name evidence="4" type="ORF">XAT740_LOCUS48381</name>
</gene>
<evidence type="ECO:0000313" key="5">
    <source>
        <dbReference type="Proteomes" id="UP000663828"/>
    </source>
</evidence>
<dbReference type="InterPro" id="IPR050952">
    <property type="entry name" value="TRIM-NHL_E3_ligases"/>
</dbReference>
<dbReference type="Gene3D" id="3.10.250.10">
    <property type="entry name" value="SRCR-like domain"/>
    <property type="match status" value="1"/>
</dbReference>
<dbReference type="SUPFAM" id="SSF101898">
    <property type="entry name" value="NHL repeat"/>
    <property type="match status" value="1"/>
</dbReference>
<dbReference type="InterPro" id="IPR011042">
    <property type="entry name" value="6-blade_b-propeller_TolB-like"/>
</dbReference>
<proteinExistence type="predicted"/>
<organism evidence="4 5">
    <name type="scientific">Adineta ricciae</name>
    <name type="common">Rotifer</name>
    <dbReference type="NCBI Taxonomy" id="249248"/>
    <lineage>
        <taxon>Eukaryota</taxon>
        <taxon>Metazoa</taxon>
        <taxon>Spiralia</taxon>
        <taxon>Gnathifera</taxon>
        <taxon>Rotifera</taxon>
        <taxon>Eurotatoria</taxon>
        <taxon>Bdelloidea</taxon>
        <taxon>Adinetida</taxon>
        <taxon>Adinetidae</taxon>
        <taxon>Adineta</taxon>
    </lineage>
</organism>
<feature type="repeat" description="NHL" evidence="3">
    <location>
        <begin position="291"/>
        <end position="334"/>
    </location>
</feature>
<keyword evidence="5" id="KW-1185">Reference proteome</keyword>
<dbReference type="Proteomes" id="UP000663828">
    <property type="component" value="Unassembled WGS sequence"/>
</dbReference>
<dbReference type="AlphaFoldDB" id="A0A816BF01"/>
<dbReference type="Gene3D" id="2.120.10.30">
    <property type="entry name" value="TolB, C-terminal domain"/>
    <property type="match status" value="3"/>
</dbReference>
<dbReference type="EMBL" id="CAJNOR010006928">
    <property type="protein sequence ID" value="CAF1606848.1"/>
    <property type="molecule type" value="Genomic_DNA"/>
</dbReference>
<dbReference type="GO" id="GO:0008270">
    <property type="term" value="F:zinc ion binding"/>
    <property type="evidence" value="ECO:0007669"/>
    <property type="project" value="UniProtKB-KW"/>
</dbReference>
<dbReference type="InterPro" id="IPR001258">
    <property type="entry name" value="NHL_repeat"/>
</dbReference>
<dbReference type="Pfam" id="PF01436">
    <property type="entry name" value="NHL"/>
    <property type="match status" value="1"/>
</dbReference>
<evidence type="ECO:0000256" key="3">
    <source>
        <dbReference type="PROSITE-ProRule" id="PRU00504"/>
    </source>
</evidence>
<keyword evidence="1" id="KW-0677">Repeat</keyword>
<evidence type="ECO:0000256" key="1">
    <source>
        <dbReference type="ARBA" id="ARBA00022737"/>
    </source>
</evidence>
<protein>
    <submittedName>
        <fullName evidence="4">Uncharacterized protein</fullName>
    </submittedName>
</protein>
<dbReference type="PANTHER" id="PTHR24104:SF25">
    <property type="entry name" value="PROTEIN LIN-41"/>
    <property type="match status" value="1"/>
</dbReference>